<dbReference type="CDD" id="cd01189">
    <property type="entry name" value="INT_ICEBs1_C_like"/>
    <property type="match status" value="1"/>
</dbReference>
<evidence type="ECO:0000256" key="1">
    <source>
        <dbReference type="ARBA" id="ARBA00023125"/>
    </source>
</evidence>
<protein>
    <submittedName>
        <fullName evidence="6">Site-specific integrase</fullName>
    </submittedName>
</protein>
<dbReference type="Pfam" id="PF00589">
    <property type="entry name" value="Phage_integrase"/>
    <property type="match status" value="1"/>
</dbReference>
<dbReference type="PROSITE" id="PS51900">
    <property type="entry name" value="CB"/>
    <property type="match status" value="1"/>
</dbReference>
<evidence type="ECO:0000313" key="7">
    <source>
        <dbReference type="Proteomes" id="UP000321181"/>
    </source>
</evidence>
<keyword evidence="2" id="KW-0233">DNA recombination</keyword>
<dbReference type="InterPro" id="IPR010998">
    <property type="entry name" value="Integrase_recombinase_N"/>
</dbReference>
<keyword evidence="1 3" id="KW-0238">DNA-binding</keyword>
<evidence type="ECO:0000256" key="3">
    <source>
        <dbReference type="PROSITE-ProRule" id="PRU01248"/>
    </source>
</evidence>
<organism evidence="6 7">
    <name type="scientific">Cellulomonas aerilata</name>
    <dbReference type="NCBI Taxonomy" id="515326"/>
    <lineage>
        <taxon>Bacteria</taxon>
        <taxon>Bacillati</taxon>
        <taxon>Actinomycetota</taxon>
        <taxon>Actinomycetes</taxon>
        <taxon>Micrococcales</taxon>
        <taxon>Cellulomonadaceae</taxon>
        <taxon>Cellulomonas</taxon>
    </lineage>
</organism>
<dbReference type="GO" id="GO:0015074">
    <property type="term" value="P:DNA integration"/>
    <property type="evidence" value="ECO:0007669"/>
    <property type="project" value="InterPro"/>
</dbReference>
<evidence type="ECO:0000259" key="4">
    <source>
        <dbReference type="PROSITE" id="PS51898"/>
    </source>
</evidence>
<dbReference type="InterPro" id="IPR050090">
    <property type="entry name" value="Tyrosine_recombinase_XerCD"/>
</dbReference>
<proteinExistence type="predicted"/>
<dbReference type="InterPro" id="IPR011010">
    <property type="entry name" value="DNA_brk_join_enz"/>
</dbReference>
<dbReference type="GO" id="GO:0006310">
    <property type="term" value="P:DNA recombination"/>
    <property type="evidence" value="ECO:0007669"/>
    <property type="project" value="UniProtKB-KW"/>
</dbReference>
<dbReference type="PROSITE" id="PS51898">
    <property type="entry name" value="TYR_RECOMBINASE"/>
    <property type="match status" value="1"/>
</dbReference>
<sequence>MTRRRNGEGSVYKRSDGRWTGATYVLNADGGRQRRQVYGATPAEVAEKIAELRVRTAQSLPSAANRSTVRTFGDLWLAQLPGSGLKPATVSNYRWTLERYVYPEVGSVRLTALTPQHVRQVMTAVTRRGASARTAQLTRAVLRSMLADAEREQVVHRNVATLVRGPRVERVEVVPWSAQEAAKFLASMREHRLYALVAVGISLGLRKGELLALRWDNVDLDGGTLRVVETVQRLGKGVGLVTGTPKTARSRRTVPLPEVCRHALLEHWELQDKEREAAGASWTEHGLVFTTRTGTVLEPRNVNRLLDERIAAAGLRRIRFHDMRHTCASLLLSQGVPVRVVMEVLGHSQMAITTDLYGHVMPPATRAAAAAMDEVLGG</sequence>
<dbReference type="SUPFAM" id="SSF56349">
    <property type="entry name" value="DNA breaking-rejoining enzymes"/>
    <property type="match status" value="1"/>
</dbReference>
<dbReference type="InterPro" id="IPR053876">
    <property type="entry name" value="Phage_int_M"/>
</dbReference>
<comment type="caution">
    <text evidence="6">The sequence shown here is derived from an EMBL/GenBank/DDBJ whole genome shotgun (WGS) entry which is preliminary data.</text>
</comment>
<dbReference type="GO" id="GO:0003677">
    <property type="term" value="F:DNA binding"/>
    <property type="evidence" value="ECO:0007669"/>
    <property type="project" value="UniProtKB-UniRule"/>
</dbReference>
<dbReference type="Proteomes" id="UP000321181">
    <property type="component" value="Unassembled WGS sequence"/>
</dbReference>
<dbReference type="EMBL" id="BJYY01000001">
    <property type="protein sequence ID" value="GEO32335.1"/>
    <property type="molecule type" value="Genomic_DNA"/>
</dbReference>
<keyword evidence="7" id="KW-1185">Reference proteome</keyword>
<dbReference type="InterPro" id="IPR044068">
    <property type="entry name" value="CB"/>
</dbReference>
<dbReference type="InterPro" id="IPR013762">
    <property type="entry name" value="Integrase-like_cat_sf"/>
</dbReference>
<feature type="domain" description="Core-binding (CB)" evidence="5">
    <location>
        <begin position="67"/>
        <end position="150"/>
    </location>
</feature>
<dbReference type="InterPro" id="IPR002104">
    <property type="entry name" value="Integrase_catalytic"/>
</dbReference>
<dbReference type="PANTHER" id="PTHR30349">
    <property type="entry name" value="PHAGE INTEGRASE-RELATED"/>
    <property type="match status" value="1"/>
</dbReference>
<dbReference type="Pfam" id="PF22022">
    <property type="entry name" value="Phage_int_M"/>
    <property type="match status" value="1"/>
</dbReference>
<gene>
    <name evidence="6" type="ORF">CAE01nite_00600</name>
</gene>
<feature type="domain" description="Tyr recombinase" evidence="4">
    <location>
        <begin position="171"/>
        <end position="370"/>
    </location>
</feature>
<dbReference type="Gene3D" id="1.10.443.10">
    <property type="entry name" value="Intergrase catalytic core"/>
    <property type="match status" value="1"/>
</dbReference>
<dbReference type="Gene3D" id="1.10.150.130">
    <property type="match status" value="1"/>
</dbReference>
<evidence type="ECO:0000313" key="6">
    <source>
        <dbReference type="EMBL" id="GEO32335.1"/>
    </source>
</evidence>
<evidence type="ECO:0000259" key="5">
    <source>
        <dbReference type="PROSITE" id="PS51900"/>
    </source>
</evidence>
<dbReference type="AlphaFoldDB" id="A0A512D777"/>
<dbReference type="PANTHER" id="PTHR30349:SF91">
    <property type="entry name" value="INTA PROTEIN"/>
    <property type="match status" value="1"/>
</dbReference>
<accession>A0A512D777</accession>
<evidence type="ECO:0000256" key="2">
    <source>
        <dbReference type="ARBA" id="ARBA00023172"/>
    </source>
</evidence>
<dbReference type="OrthoDB" id="1822491at2"/>
<name>A0A512D777_9CELL</name>
<dbReference type="RefSeq" id="WP_146898410.1">
    <property type="nucleotide sequence ID" value="NZ_BAAARM010000001.1"/>
</dbReference>
<reference evidence="6 7" key="1">
    <citation type="submission" date="2019-07" db="EMBL/GenBank/DDBJ databases">
        <title>Whole genome shotgun sequence of Cellulomonas aerilata NBRC 106308.</title>
        <authorList>
            <person name="Hosoyama A."/>
            <person name="Uohara A."/>
            <person name="Ohji S."/>
            <person name="Ichikawa N."/>
        </authorList>
    </citation>
    <scope>NUCLEOTIDE SEQUENCE [LARGE SCALE GENOMIC DNA]</scope>
    <source>
        <strain evidence="6 7">NBRC 106308</strain>
    </source>
</reference>